<keyword evidence="1" id="KW-1133">Transmembrane helix</keyword>
<sequence>MIGFGAAEPQPNSIAEHEKCRKLVFVIGWAGLGISRRKRDWLEKRLMCESIRRWHSQYICSHVPEIVEAAPTPEGVGKYIEQRESDFQIFKRQFIDNAGARLNEHLFDDRKARPKPWFTLNTSGDTSGPIKFPANQNRREGDDDNSALQQLLSAYENIWFQGQADYTAYYLGEGPLASHPSTQKRILDRYGFSMVIVTLVLHAAIVIGVCSGISELKHPFVHVMAVVAALGALSIRVLEDGLQPSAHLVRLSVYNEEIDSARRLFQEATELQDKLRAIRTFEEASSRDLHEFLRTVAKARYVL</sequence>
<name>A0A450TG67_9GAMM</name>
<keyword evidence="1" id="KW-0812">Transmembrane</keyword>
<reference evidence="2" key="1">
    <citation type="submission" date="2019-02" db="EMBL/GenBank/DDBJ databases">
        <authorList>
            <person name="Gruber-Vodicka R. H."/>
            <person name="Seah K. B. B."/>
        </authorList>
    </citation>
    <scope>NUCLEOTIDE SEQUENCE</scope>
    <source>
        <strain evidence="2">BECK_BZ106</strain>
    </source>
</reference>
<feature type="transmembrane region" description="Helical" evidence="1">
    <location>
        <begin position="220"/>
        <end position="238"/>
    </location>
</feature>
<feature type="transmembrane region" description="Helical" evidence="1">
    <location>
        <begin position="190"/>
        <end position="214"/>
    </location>
</feature>
<accession>A0A450TG67</accession>
<proteinExistence type="predicted"/>
<evidence type="ECO:0000256" key="1">
    <source>
        <dbReference type="SAM" id="Phobius"/>
    </source>
</evidence>
<protein>
    <recommendedName>
        <fullName evidence="3">SMODS and SLOG-associating 2TM effector domain-containing protein</fullName>
    </recommendedName>
</protein>
<dbReference type="EMBL" id="CAADFD010000113">
    <property type="protein sequence ID" value="VFJ66196.1"/>
    <property type="molecule type" value="Genomic_DNA"/>
</dbReference>
<dbReference type="AlphaFoldDB" id="A0A450TG67"/>
<keyword evidence="1" id="KW-0472">Membrane</keyword>
<organism evidence="2">
    <name type="scientific">Candidatus Kentrum sp. FW</name>
    <dbReference type="NCBI Taxonomy" id="2126338"/>
    <lineage>
        <taxon>Bacteria</taxon>
        <taxon>Pseudomonadati</taxon>
        <taxon>Pseudomonadota</taxon>
        <taxon>Gammaproteobacteria</taxon>
        <taxon>Candidatus Kentrum</taxon>
    </lineage>
</organism>
<gene>
    <name evidence="2" type="ORF">BECKFW1821B_GA0114236_111328</name>
</gene>
<evidence type="ECO:0000313" key="2">
    <source>
        <dbReference type="EMBL" id="VFJ66196.1"/>
    </source>
</evidence>
<evidence type="ECO:0008006" key="3">
    <source>
        <dbReference type="Google" id="ProtNLM"/>
    </source>
</evidence>